<keyword evidence="3 5" id="KW-0238">DNA-binding</keyword>
<evidence type="ECO:0000256" key="1">
    <source>
        <dbReference type="ARBA" id="ARBA00022491"/>
    </source>
</evidence>
<evidence type="ECO:0000313" key="7">
    <source>
        <dbReference type="EMBL" id="MFD1262605.1"/>
    </source>
</evidence>
<dbReference type="InterPro" id="IPR023772">
    <property type="entry name" value="DNA-bd_HTH_TetR-type_CS"/>
</dbReference>
<dbReference type="Gene3D" id="1.10.357.10">
    <property type="entry name" value="Tetracycline Repressor, domain 2"/>
    <property type="match status" value="1"/>
</dbReference>
<keyword evidence="1" id="KW-0678">Repressor</keyword>
<dbReference type="PRINTS" id="PR00455">
    <property type="entry name" value="HTHTETR"/>
</dbReference>
<name>A0ABW3W9R4_9RHOO</name>
<proteinExistence type="predicted"/>
<dbReference type="PROSITE" id="PS01081">
    <property type="entry name" value="HTH_TETR_1"/>
    <property type="match status" value="1"/>
</dbReference>
<dbReference type="PROSITE" id="PS50977">
    <property type="entry name" value="HTH_TETR_2"/>
    <property type="match status" value="1"/>
</dbReference>
<dbReference type="Proteomes" id="UP001597158">
    <property type="component" value="Unassembled WGS sequence"/>
</dbReference>
<dbReference type="EMBL" id="JBHTMC010000005">
    <property type="protein sequence ID" value="MFD1262605.1"/>
    <property type="molecule type" value="Genomic_DNA"/>
</dbReference>
<gene>
    <name evidence="7" type="ORF">ACFQ4M_03360</name>
</gene>
<dbReference type="InterPro" id="IPR009057">
    <property type="entry name" value="Homeodomain-like_sf"/>
</dbReference>
<evidence type="ECO:0000256" key="5">
    <source>
        <dbReference type="PROSITE-ProRule" id="PRU00335"/>
    </source>
</evidence>
<keyword evidence="2" id="KW-0805">Transcription regulation</keyword>
<reference evidence="8" key="1">
    <citation type="journal article" date="2019" name="Int. J. Syst. Evol. Microbiol.">
        <title>The Global Catalogue of Microorganisms (GCM) 10K type strain sequencing project: providing services to taxonomists for standard genome sequencing and annotation.</title>
        <authorList>
            <consortium name="The Broad Institute Genomics Platform"/>
            <consortium name="The Broad Institute Genome Sequencing Center for Infectious Disease"/>
            <person name="Wu L."/>
            <person name="Ma J."/>
        </authorList>
    </citation>
    <scope>NUCLEOTIDE SEQUENCE [LARGE SCALE GENOMIC DNA]</scope>
    <source>
        <strain evidence="8">CCUG 48884</strain>
    </source>
</reference>
<evidence type="ECO:0000256" key="2">
    <source>
        <dbReference type="ARBA" id="ARBA00023015"/>
    </source>
</evidence>
<sequence>MQKTEQKRVRREAALRHVPVQARASFTLEAIIDAASEILQTQGVDAVTTRKVAARAGVSVGAVYQYFPDKEAILMQISERIMDEASIDASPELFRLNRQSLDELLQALFQRTVRTEMRLLGLGKDFYRRYARQMQFGRAQGLGRGEVSSAQLVANMEQLLRVHAEEVGEADGELAAFMLVRGMRMLLATLVEERPELLESPSLVPMLVRISRAMTDARLEEGEKEASGQDGEVAARP</sequence>
<evidence type="ECO:0000256" key="4">
    <source>
        <dbReference type="ARBA" id="ARBA00023163"/>
    </source>
</evidence>
<evidence type="ECO:0000259" key="6">
    <source>
        <dbReference type="PROSITE" id="PS50977"/>
    </source>
</evidence>
<protein>
    <submittedName>
        <fullName evidence="7">TetR/AcrR family transcriptional regulator</fullName>
    </submittedName>
</protein>
<accession>A0ABW3W9R4</accession>
<feature type="DNA-binding region" description="H-T-H motif" evidence="5">
    <location>
        <begin position="48"/>
        <end position="67"/>
    </location>
</feature>
<keyword evidence="4" id="KW-0804">Transcription</keyword>
<dbReference type="RefSeq" id="WP_277835488.1">
    <property type="nucleotide sequence ID" value="NZ_JARQZE010000026.1"/>
</dbReference>
<keyword evidence="8" id="KW-1185">Reference proteome</keyword>
<dbReference type="PANTHER" id="PTHR30055">
    <property type="entry name" value="HTH-TYPE TRANSCRIPTIONAL REGULATOR RUTR"/>
    <property type="match status" value="1"/>
</dbReference>
<evidence type="ECO:0000313" key="8">
    <source>
        <dbReference type="Proteomes" id="UP001597158"/>
    </source>
</evidence>
<dbReference type="InterPro" id="IPR050109">
    <property type="entry name" value="HTH-type_TetR-like_transc_reg"/>
</dbReference>
<organism evidence="7 8">
    <name type="scientific">Thauera mechernichensis</name>
    <dbReference type="NCBI Taxonomy" id="82788"/>
    <lineage>
        <taxon>Bacteria</taxon>
        <taxon>Pseudomonadati</taxon>
        <taxon>Pseudomonadota</taxon>
        <taxon>Betaproteobacteria</taxon>
        <taxon>Rhodocyclales</taxon>
        <taxon>Zoogloeaceae</taxon>
        <taxon>Thauera</taxon>
    </lineage>
</organism>
<dbReference type="PANTHER" id="PTHR30055:SF234">
    <property type="entry name" value="HTH-TYPE TRANSCRIPTIONAL REGULATOR BETI"/>
    <property type="match status" value="1"/>
</dbReference>
<evidence type="ECO:0000256" key="3">
    <source>
        <dbReference type="ARBA" id="ARBA00023125"/>
    </source>
</evidence>
<feature type="domain" description="HTH tetR-type" evidence="6">
    <location>
        <begin position="25"/>
        <end position="85"/>
    </location>
</feature>
<dbReference type="Pfam" id="PF00440">
    <property type="entry name" value="TetR_N"/>
    <property type="match status" value="1"/>
</dbReference>
<comment type="caution">
    <text evidence="7">The sequence shown here is derived from an EMBL/GenBank/DDBJ whole genome shotgun (WGS) entry which is preliminary data.</text>
</comment>
<dbReference type="SUPFAM" id="SSF46689">
    <property type="entry name" value="Homeodomain-like"/>
    <property type="match status" value="1"/>
</dbReference>
<dbReference type="InterPro" id="IPR001647">
    <property type="entry name" value="HTH_TetR"/>
</dbReference>